<gene>
    <name evidence="1" type="ordered locus">Tpen_0432</name>
</gene>
<dbReference type="STRING" id="368408.Tpen_0432"/>
<reference evidence="2" key="1">
    <citation type="journal article" date="2008" name="J. Bacteriol.">
        <title>Genome sequence of Thermofilum pendens reveals an exceptional loss of biosynthetic pathways without genome reduction.</title>
        <authorList>
            <person name="Anderson I."/>
            <person name="Rodriguez J."/>
            <person name="Susanti D."/>
            <person name="Porat I."/>
            <person name="Reich C."/>
            <person name="Ulrich L.E."/>
            <person name="Elkins J.G."/>
            <person name="Mavromatis K."/>
            <person name="Lykidis A."/>
            <person name="Kim E."/>
            <person name="Thompson L.S."/>
            <person name="Nolan M."/>
            <person name="Land M."/>
            <person name="Copeland A."/>
            <person name="Lapidus A."/>
            <person name="Lucas S."/>
            <person name="Detter C."/>
            <person name="Zhulin I.B."/>
            <person name="Olsen G.J."/>
            <person name="Whitman W."/>
            <person name="Mukhopadhyay B."/>
            <person name="Bristow J."/>
            <person name="Kyrpides N."/>
        </authorList>
    </citation>
    <scope>NUCLEOTIDE SEQUENCE [LARGE SCALE GENOMIC DNA]</scope>
    <source>
        <strain evidence="2">DSM 2475 / Hrk 5</strain>
    </source>
</reference>
<sequence>MHIAERKAFSESWDVISSGGDTLKEGFVLFVDEGEASKKILEELKSDGRWTENLKIIDISKSKLRGWLLLEYGSVKTPMLVTGSNVISGYEEVLSFLRKLVER</sequence>
<evidence type="ECO:0008006" key="3">
    <source>
        <dbReference type="Google" id="ProtNLM"/>
    </source>
</evidence>
<evidence type="ECO:0000313" key="2">
    <source>
        <dbReference type="Proteomes" id="UP000000641"/>
    </source>
</evidence>
<evidence type="ECO:0000313" key="1">
    <source>
        <dbReference type="EMBL" id="ABL77841.1"/>
    </source>
</evidence>
<dbReference type="KEGG" id="tpe:Tpen_0432"/>
<dbReference type="EMBL" id="CP000505">
    <property type="protein sequence ID" value="ABL77841.1"/>
    <property type="molecule type" value="Genomic_DNA"/>
</dbReference>
<dbReference type="AlphaFoldDB" id="A1RXB1"/>
<keyword evidence="2" id="KW-1185">Reference proteome</keyword>
<dbReference type="HOGENOM" id="CLU_2257508_0_0_2"/>
<proteinExistence type="predicted"/>
<organism evidence="1 2">
    <name type="scientific">Thermofilum pendens (strain DSM 2475 / Hrk 5)</name>
    <dbReference type="NCBI Taxonomy" id="368408"/>
    <lineage>
        <taxon>Archaea</taxon>
        <taxon>Thermoproteota</taxon>
        <taxon>Thermoprotei</taxon>
        <taxon>Thermofilales</taxon>
        <taxon>Thermofilaceae</taxon>
        <taxon>Thermofilum</taxon>
    </lineage>
</organism>
<accession>A1RXB1</accession>
<dbReference type="Proteomes" id="UP000000641">
    <property type="component" value="Chromosome"/>
</dbReference>
<dbReference type="EnsemblBacteria" id="ABL77841">
    <property type="protein sequence ID" value="ABL77841"/>
    <property type="gene ID" value="Tpen_0432"/>
</dbReference>
<name>A1RXB1_THEPD</name>
<protein>
    <recommendedName>
        <fullName evidence="3">Glutaredoxin</fullName>
    </recommendedName>
</protein>